<organism evidence="1">
    <name type="scientific">Siphoviridae sp. ctoiW10</name>
    <dbReference type="NCBI Taxonomy" id="2827592"/>
    <lineage>
        <taxon>Viruses</taxon>
        <taxon>Duplodnaviria</taxon>
        <taxon>Heunggongvirae</taxon>
        <taxon>Uroviricota</taxon>
        <taxon>Caudoviricetes</taxon>
    </lineage>
</organism>
<accession>A0A8S5LPG7</accession>
<name>A0A8S5LPG7_9CAUD</name>
<sequence>MTPTHISAKTLEAIEKALTHGDRVELIPVKDGVKVIRVRRDEIK</sequence>
<proteinExistence type="predicted"/>
<protein>
    <submittedName>
        <fullName evidence="1">Uncharacterized protein</fullName>
    </submittedName>
</protein>
<reference evidence="1" key="1">
    <citation type="journal article" date="2021" name="Proc. Natl. Acad. Sci. U.S.A.">
        <title>A Catalog of Tens of Thousands of Viruses from Human Metagenomes Reveals Hidden Associations with Chronic Diseases.</title>
        <authorList>
            <person name="Tisza M.J."/>
            <person name="Buck C.B."/>
        </authorList>
    </citation>
    <scope>NUCLEOTIDE SEQUENCE</scope>
    <source>
        <strain evidence="1">CtoiW10</strain>
    </source>
</reference>
<evidence type="ECO:0000313" key="1">
    <source>
        <dbReference type="EMBL" id="DAD71826.1"/>
    </source>
</evidence>
<dbReference type="EMBL" id="BK015888">
    <property type="protein sequence ID" value="DAD71826.1"/>
    <property type="molecule type" value="Genomic_DNA"/>
</dbReference>